<evidence type="ECO:0008006" key="3">
    <source>
        <dbReference type="Google" id="ProtNLM"/>
    </source>
</evidence>
<gene>
    <name evidence="1" type="ORF">WJU22_14690</name>
</gene>
<evidence type="ECO:0000313" key="1">
    <source>
        <dbReference type="EMBL" id="WZN44145.1"/>
    </source>
</evidence>
<dbReference type="Proteomes" id="UP001449657">
    <property type="component" value="Chromosome"/>
</dbReference>
<organism evidence="1 2">
    <name type="scientific">Chitinophaga caseinilytica</name>
    <dbReference type="NCBI Taxonomy" id="2267521"/>
    <lineage>
        <taxon>Bacteria</taxon>
        <taxon>Pseudomonadati</taxon>
        <taxon>Bacteroidota</taxon>
        <taxon>Chitinophagia</taxon>
        <taxon>Chitinophagales</taxon>
        <taxon>Chitinophagaceae</taxon>
        <taxon>Chitinophaga</taxon>
    </lineage>
</organism>
<reference evidence="1 2" key="1">
    <citation type="submission" date="2024-03" db="EMBL/GenBank/DDBJ databases">
        <title>Chitinophaga caseinilytica sp. nov., a casein hydrolysing bacterium isolated from forest soil.</title>
        <authorList>
            <person name="Lee D.S."/>
            <person name="Han D.M."/>
            <person name="Baek J.H."/>
            <person name="Choi D.G."/>
            <person name="Jeon J.H."/>
            <person name="Jeon C.O."/>
        </authorList>
    </citation>
    <scope>NUCLEOTIDE SEQUENCE [LARGE SCALE GENOMIC DNA]</scope>
    <source>
        <strain evidence="1 2">KACC 19118</strain>
    </source>
</reference>
<sequence>MFIKSKQLYILIGDDRTGKTTLQKLLIKKLCGHAYDRLPTNLIFPITHADIKRKYQTASFGNRSYQEKIGEYGTVDNYFNNHFRPADISFISSHLVLEDVDAMIRNGRERFYNVNGVFFSNSITLNMPANASISALDWNERFEIENTWSDVENTISDQLNTIADSIVTLIINRTGVS</sequence>
<dbReference type="EMBL" id="CP150096">
    <property type="protein sequence ID" value="WZN44145.1"/>
    <property type="molecule type" value="Genomic_DNA"/>
</dbReference>
<evidence type="ECO:0000313" key="2">
    <source>
        <dbReference type="Proteomes" id="UP001449657"/>
    </source>
</evidence>
<accession>A0ABZ2YW74</accession>
<keyword evidence="2" id="KW-1185">Reference proteome</keyword>
<protein>
    <recommendedName>
        <fullName evidence="3">Thymidylate kinase</fullName>
    </recommendedName>
</protein>
<dbReference type="RefSeq" id="WP_341838937.1">
    <property type="nucleotide sequence ID" value="NZ_CP149792.1"/>
</dbReference>
<name>A0ABZ2YW74_9BACT</name>
<proteinExistence type="predicted"/>